<dbReference type="PANTHER" id="PTHR35897:SF1">
    <property type="entry name" value="METHYLTRANSFERASE AUSD"/>
    <property type="match status" value="1"/>
</dbReference>
<comment type="caution">
    <text evidence="5">The sequence shown here is derived from an EMBL/GenBank/DDBJ whole genome shotgun (WGS) entry which is preliminary data.</text>
</comment>
<evidence type="ECO:0000313" key="5">
    <source>
        <dbReference type="EMBL" id="CAI6241410.1"/>
    </source>
</evidence>
<dbReference type="PANTHER" id="PTHR35897">
    <property type="entry name" value="METHYLTRANSFERASE AUSD"/>
    <property type="match status" value="1"/>
</dbReference>
<evidence type="ECO:0000256" key="3">
    <source>
        <dbReference type="ARBA" id="ARBA00022691"/>
    </source>
</evidence>
<evidence type="ECO:0000256" key="1">
    <source>
        <dbReference type="ARBA" id="ARBA00005179"/>
    </source>
</evidence>
<name>A0A9W4U1A2_9PLEO</name>
<protein>
    <recommendedName>
        <fullName evidence="7">Methyltransferase domain-containing protein</fullName>
    </recommendedName>
</protein>
<comment type="similarity">
    <text evidence="4">Belongs to the class I-like SAM-binding methyltransferase superfamily.</text>
</comment>
<reference evidence="5" key="1">
    <citation type="submission" date="2023-01" db="EMBL/GenBank/DDBJ databases">
        <authorList>
            <person name="Van Ghelder C."/>
            <person name="Rancurel C."/>
        </authorList>
    </citation>
    <scope>NUCLEOTIDE SEQUENCE</scope>
    <source>
        <strain evidence="5">CNCM I-4278</strain>
    </source>
</reference>
<keyword evidence="2" id="KW-0808">Transferase</keyword>
<comment type="pathway">
    <text evidence="1">Secondary metabolite biosynthesis.</text>
</comment>
<evidence type="ECO:0008006" key="7">
    <source>
        <dbReference type="Google" id="ProtNLM"/>
    </source>
</evidence>
<dbReference type="AlphaFoldDB" id="A0A9W4U1A2"/>
<dbReference type="EMBL" id="CAOQHR010000001">
    <property type="protein sequence ID" value="CAI6241410.1"/>
    <property type="molecule type" value="Genomic_DNA"/>
</dbReference>
<dbReference type="Gene3D" id="3.40.50.150">
    <property type="entry name" value="Vaccinia Virus protein VP39"/>
    <property type="match status" value="1"/>
</dbReference>
<accession>A0A9W4U1A2</accession>
<gene>
    <name evidence="5" type="ORF">PDIGIT_LOCUS603</name>
</gene>
<evidence type="ECO:0000256" key="4">
    <source>
        <dbReference type="ARBA" id="ARBA00038314"/>
    </source>
</evidence>
<evidence type="ECO:0000313" key="6">
    <source>
        <dbReference type="Proteomes" id="UP001152607"/>
    </source>
</evidence>
<dbReference type="InterPro" id="IPR051654">
    <property type="entry name" value="Meroterpenoid_MTases"/>
</dbReference>
<organism evidence="5 6">
    <name type="scientific">Periconia digitata</name>
    <dbReference type="NCBI Taxonomy" id="1303443"/>
    <lineage>
        <taxon>Eukaryota</taxon>
        <taxon>Fungi</taxon>
        <taxon>Dikarya</taxon>
        <taxon>Ascomycota</taxon>
        <taxon>Pezizomycotina</taxon>
        <taxon>Dothideomycetes</taxon>
        <taxon>Pleosporomycetidae</taxon>
        <taxon>Pleosporales</taxon>
        <taxon>Massarineae</taxon>
        <taxon>Periconiaceae</taxon>
        <taxon>Periconia</taxon>
    </lineage>
</organism>
<dbReference type="SUPFAM" id="SSF53335">
    <property type="entry name" value="S-adenosyl-L-methionine-dependent methyltransferases"/>
    <property type="match status" value="1"/>
</dbReference>
<dbReference type="GO" id="GO:0016740">
    <property type="term" value="F:transferase activity"/>
    <property type="evidence" value="ECO:0007669"/>
    <property type="project" value="UniProtKB-KW"/>
</dbReference>
<keyword evidence="3" id="KW-0949">S-adenosyl-L-methionine</keyword>
<sequence length="281" mass="31282">MADAQVPTMSNKLPETDNLAIGFKKEIILDQKSRNLIESYCQMPSDQVVPHLYAVREKAWKVFPWPCVGMWSFVVPTINTLPQYSSIILRVKEKGQRILDLGCALGQDVRQMIADGVPDHLVYGLELEAGFIDLGYDLFLDRDTLKSEFISADVLEKSGPNPKLAAWDGTIDIIYSGRFLHCFGREDGLVVAMRMTKLLSNRAGSVIVGECLGGKIDREVVAPVGKLHLYSVESFKELWAQAAEGMGVEFKVDVQAHPGSQAHMAHFGEDVVSLVFWVERL</sequence>
<evidence type="ECO:0000256" key="2">
    <source>
        <dbReference type="ARBA" id="ARBA00022679"/>
    </source>
</evidence>
<proteinExistence type="inferred from homology"/>
<keyword evidence="6" id="KW-1185">Reference proteome</keyword>
<dbReference type="OrthoDB" id="2094832at2759"/>
<dbReference type="Proteomes" id="UP001152607">
    <property type="component" value="Unassembled WGS sequence"/>
</dbReference>
<dbReference type="InterPro" id="IPR029063">
    <property type="entry name" value="SAM-dependent_MTases_sf"/>
</dbReference>